<comment type="cofactor">
    <cofactor evidence="1">
        <name>pantetheine 4'-phosphate</name>
        <dbReference type="ChEBI" id="CHEBI:47942"/>
    </cofactor>
</comment>
<sequence length="893" mass="100959">MNTEELLISTEELPLSYTQQRLWFLDQLEPNSALYNIPIALHLEGKLNVSALEQSLQEIIQRHEALRTNFITVNGKAIQIIHEETTWTISVIDLTHLSNKEQEIAAQKLTQQQEIQPFDLAKDSLIRATLVVLSETEHILVVCMHHIVSDGWSTGVFIQELTTLYKSYIQGQPSSLTPLPIQYADFALWQREWLQGEALQRQLSYWQNQLAEAPDLLSLPTDRPRPAVQTFIGTRHKFTLSLELTSKLAQLSQMQGVTLFMTLLAAFDILLYRYTGQEDILVGTPIANRNQSQLEGLIGFFVNTLVLRTNLEGDPSFSALLSRVRETAMDAYTHQGLPFEMLVEALQPERDLSYTPLFQVMFVLKNETLSDIEMSGLNVTSLRLKGQTSKFDLTLSMENSADGLVGVWEYSTDLFNASTIERMTGHFVTLLEGIVSNPQQPISQLPLLTEVEKQQLLIEWNDTQLNYPQNQCIHQLFEEQVEKTPKAVAVVFEDEQLTYYELNCRANQLAHYLQSLGVGSDVLVGLCVERSLEMVVALLGILKAGGAYVPLDPDYPTERLSFMLQDAQLSVIITQQQLVESLQQHQARVLCLDTDKETIAQHSQSNPKNTATANNLAYVIYTSGSTGKPKGVLVNHSNVLRLFAATDSWYHFNPQDVWTLFHSYAFDFSVWEVWGALLYGGKLVIVPYLVTRSPESFYQLLSQENVTVLNQTPSAFRQLIQAEQSATTVEQLKLRLVIFGGEALELNSLKPWFERYGDQKPQLVNMYGITETTVHVTYRPLSLADLEGAASVIGRPIPDLQMYVLDEHLQPVPIGIPGEMYVGGAGVTRGYLHRRELTVERFISNPFTDNPQARLYKTGDLARYLPNGELEYLGRIDNQVKIRGFRIELGEIE</sequence>
<evidence type="ECO:0000259" key="6">
    <source>
        <dbReference type="Pfam" id="PF00668"/>
    </source>
</evidence>
<dbReference type="Gene3D" id="3.40.50.980">
    <property type="match status" value="2"/>
</dbReference>
<dbReference type="FunFam" id="3.40.50.980:FF:000001">
    <property type="entry name" value="Non-ribosomal peptide synthetase"/>
    <property type="match status" value="1"/>
</dbReference>
<keyword evidence="3" id="KW-0597">Phosphoprotein</keyword>
<keyword evidence="2" id="KW-0596">Phosphopantetheine</keyword>
<feature type="domain" description="AMP-dependent synthetase/ligase" evidence="5">
    <location>
        <begin position="477"/>
        <end position="832"/>
    </location>
</feature>
<name>A0A6B3NIR3_9CYAN</name>
<evidence type="ECO:0000313" key="7">
    <source>
        <dbReference type="EMBL" id="NER29541.1"/>
    </source>
</evidence>
<dbReference type="SUPFAM" id="SSF56801">
    <property type="entry name" value="Acetyl-CoA synthetase-like"/>
    <property type="match status" value="1"/>
</dbReference>
<dbReference type="FunFam" id="3.40.50.12780:FF:000012">
    <property type="entry name" value="Non-ribosomal peptide synthetase"/>
    <property type="match status" value="1"/>
</dbReference>
<dbReference type="GO" id="GO:0043041">
    <property type="term" value="P:amino acid activation for nonribosomal peptide biosynthetic process"/>
    <property type="evidence" value="ECO:0007669"/>
    <property type="project" value="TreeGrafter"/>
</dbReference>
<dbReference type="PRINTS" id="PR00154">
    <property type="entry name" value="AMPBINDING"/>
</dbReference>
<dbReference type="Gene3D" id="3.30.300.30">
    <property type="match status" value="1"/>
</dbReference>
<evidence type="ECO:0000256" key="2">
    <source>
        <dbReference type="ARBA" id="ARBA00022450"/>
    </source>
</evidence>
<dbReference type="InterPro" id="IPR001242">
    <property type="entry name" value="Condensation_dom"/>
</dbReference>
<evidence type="ECO:0000256" key="4">
    <source>
        <dbReference type="ARBA" id="ARBA00022598"/>
    </source>
</evidence>
<protein>
    <submittedName>
        <fullName evidence="7">Amino acid adenylation domain-containing protein</fullName>
    </submittedName>
</protein>
<dbReference type="CDD" id="cd19531">
    <property type="entry name" value="LCL_NRPS-like"/>
    <property type="match status" value="1"/>
</dbReference>
<dbReference type="AlphaFoldDB" id="A0A6B3NIR3"/>
<organism evidence="7">
    <name type="scientific">Symploca sp. SIO1C4</name>
    <dbReference type="NCBI Taxonomy" id="2607765"/>
    <lineage>
        <taxon>Bacteria</taxon>
        <taxon>Bacillati</taxon>
        <taxon>Cyanobacteriota</taxon>
        <taxon>Cyanophyceae</taxon>
        <taxon>Coleofasciculales</taxon>
        <taxon>Coleofasciculaceae</taxon>
        <taxon>Symploca</taxon>
    </lineage>
</organism>
<keyword evidence="4" id="KW-0436">Ligase</keyword>
<dbReference type="Gene3D" id="2.30.38.10">
    <property type="entry name" value="Luciferase, Domain 3"/>
    <property type="match status" value="1"/>
</dbReference>
<dbReference type="SUPFAM" id="SSF52777">
    <property type="entry name" value="CoA-dependent acyltransferases"/>
    <property type="match status" value="2"/>
</dbReference>
<dbReference type="PROSITE" id="PS00455">
    <property type="entry name" value="AMP_BINDING"/>
    <property type="match status" value="1"/>
</dbReference>
<dbReference type="PANTHER" id="PTHR45527">
    <property type="entry name" value="NONRIBOSOMAL PEPTIDE SYNTHETASE"/>
    <property type="match status" value="1"/>
</dbReference>
<dbReference type="GO" id="GO:0016874">
    <property type="term" value="F:ligase activity"/>
    <property type="evidence" value="ECO:0007669"/>
    <property type="project" value="UniProtKB-KW"/>
</dbReference>
<dbReference type="InterPro" id="IPR000873">
    <property type="entry name" value="AMP-dep_synth/lig_dom"/>
</dbReference>
<dbReference type="FunFam" id="2.30.38.10:FF:000001">
    <property type="entry name" value="Non-ribosomal peptide synthetase PvdI"/>
    <property type="match status" value="1"/>
</dbReference>
<dbReference type="NCBIfam" id="TIGR01733">
    <property type="entry name" value="AA-adenyl-dom"/>
    <property type="match status" value="1"/>
</dbReference>
<dbReference type="GO" id="GO:0031177">
    <property type="term" value="F:phosphopantetheine binding"/>
    <property type="evidence" value="ECO:0007669"/>
    <property type="project" value="TreeGrafter"/>
</dbReference>
<feature type="domain" description="Condensation" evidence="6">
    <location>
        <begin position="11"/>
        <end position="457"/>
    </location>
</feature>
<accession>A0A6B3NIR3</accession>
<dbReference type="InterPro" id="IPR010071">
    <property type="entry name" value="AA_adenyl_dom"/>
</dbReference>
<evidence type="ECO:0000256" key="1">
    <source>
        <dbReference type="ARBA" id="ARBA00001957"/>
    </source>
</evidence>
<dbReference type="CDD" id="cd17643">
    <property type="entry name" value="A_NRPS_Cytc1-like"/>
    <property type="match status" value="1"/>
</dbReference>
<dbReference type="FunFam" id="3.30.559.10:FF:000012">
    <property type="entry name" value="Non-ribosomal peptide synthetase"/>
    <property type="match status" value="1"/>
</dbReference>
<dbReference type="Gene3D" id="3.30.559.30">
    <property type="entry name" value="Nonribosomal peptide synthetase, condensation domain"/>
    <property type="match status" value="1"/>
</dbReference>
<comment type="caution">
    <text evidence="7">The sequence shown here is derived from an EMBL/GenBank/DDBJ whole genome shotgun (WGS) entry which is preliminary data.</text>
</comment>
<dbReference type="Pfam" id="PF00501">
    <property type="entry name" value="AMP-binding"/>
    <property type="match status" value="1"/>
</dbReference>
<dbReference type="GO" id="GO:0008610">
    <property type="term" value="P:lipid biosynthetic process"/>
    <property type="evidence" value="ECO:0007669"/>
    <property type="project" value="UniProtKB-ARBA"/>
</dbReference>
<dbReference type="InterPro" id="IPR020459">
    <property type="entry name" value="AMP-binding"/>
</dbReference>
<dbReference type="Gene3D" id="3.30.559.10">
    <property type="entry name" value="Chloramphenicol acetyltransferase-like domain"/>
    <property type="match status" value="1"/>
</dbReference>
<dbReference type="EMBL" id="JAAHFQ010000385">
    <property type="protein sequence ID" value="NER29541.1"/>
    <property type="molecule type" value="Genomic_DNA"/>
</dbReference>
<evidence type="ECO:0000259" key="5">
    <source>
        <dbReference type="Pfam" id="PF00501"/>
    </source>
</evidence>
<dbReference type="InterPro" id="IPR020845">
    <property type="entry name" value="AMP-binding_CS"/>
</dbReference>
<dbReference type="InterPro" id="IPR023213">
    <property type="entry name" value="CAT-like_dom_sf"/>
</dbReference>
<reference evidence="7" key="1">
    <citation type="submission" date="2019-11" db="EMBL/GenBank/DDBJ databases">
        <title>Genomic insights into an expanded diversity of filamentous marine cyanobacteria reveals the extraordinary biosynthetic potential of Moorea and Okeania.</title>
        <authorList>
            <person name="Ferreira Leao T."/>
            <person name="Wang M."/>
            <person name="Moss N."/>
            <person name="Da Silva R."/>
            <person name="Sanders J."/>
            <person name="Nurk S."/>
            <person name="Gurevich A."/>
            <person name="Humphrey G."/>
            <person name="Reher R."/>
            <person name="Zhu Q."/>
            <person name="Belda-Ferre P."/>
            <person name="Glukhov E."/>
            <person name="Rex R."/>
            <person name="Dorrestein P.C."/>
            <person name="Knight R."/>
            <person name="Pevzner P."/>
            <person name="Gerwick W.H."/>
            <person name="Gerwick L."/>
        </authorList>
    </citation>
    <scope>NUCLEOTIDE SEQUENCE</scope>
    <source>
        <strain evidence="7">SIO1C4</strain>
    </source>
</reference>
<dbReference type="GO" id="GO:0005829">
    <property type="term" value="C:cytosol"/>
    <property type="evidence" value="ECO:0007669"/>
    <property type="project" value="TreeGrafter"/>
</dbReference>
<dbReference type="PANTHER" id="PTHR45527:SF14">
    <property type="entry name" value="PLIPASTATIN SYNTHASE SUBUNIT B"/>
    <property type="match status" value="1"/>
</dbReference>
<proteinExistence type="predicted"/>
<gene>
    <name evidence="7" type="ORF">F6J89_18425</name>
</gene>
<dbReference type="FunFam" id="3.30.559.30:FF:000001">
    <property type="entry name" value="Non-ribosomal peptide synthetase"/>
    <property type="match status" value="1"/>
</dbReference>
<dbReference type="GO" id="GO:0044550">
    <property type="term" value="P:secondary metabolite biosynthetic process"/>
    <property type="evidence" value="ECO:0007669"/>
    <property type="project" value="TreeGrafter"/>
</dbReference>
<feature type="non-terminal residue" evidence="7">
    <location>
        <position position="893"/>
    </location>
</feature>
<evidence type="ECO:0000256" key="3">
    <source>
        <dbReference type="ARBA" id="ARBA00022553"/>
    </source>
</evidence>
<dbReference type="FunFam" id="3.40.50.980:FF:000002">
    <property type="entry name" value="Enterobactin synthetase component F"/>
    <property type="match status" value="1"/>
</dbReference>
<dbReference type="InterPro" id="IPR045851">
    <property type="entry name" value="AMP-bd_C_sf"/>
</dbReference>
<dbReference type="Pfam" id="PF00668">
    <property type="entry name" value="Condensation"/>
    <property type="match status" value="1"/>
</dbReference>